<reference evidence="1 2" key="1">
    <citation type="submission" date="2018-08" db="EMBL/GenBank/DDBJ databases">
        <title>Bacillus jemisoniae sp. nov., Bacillus chryseoplanitiae sp. nov., Bacillus resnikiae sp. nov., and Bacillus frankliniae sp. nov., isolated from Viking spacecraft and associated surfaces.</title>
        <authorList>
            <person name="Seuylemezian A."/>
            <person name="Vaishampayan P."/>
        </authorList>
    </citation>
    <scope>NUCLEOTIDE SEQUENCE [LARGE SCALE GENOMIC DNA]</scope>
    <source>
        <strain evidence="1 2">MA001</strain>
    </source>
</reference>
<sequence length="107" mass="11832">MVRFTLKCTFVLLVLFLGVLIGMQTANDGIKKMKGYDDPALASAFEVNQSDQGEMEASVLGEKVTSHDLEKKKERLEEMKAYNVFSAIGKKLGDALTSFVNNIIDLL</sequence>
<comment type="caution">
    <text evidence="1">The sequence shown here is derived from an EMBL/GenBank/DDBJ whole genome shotgun (WGS) entry which is preliminary data.</text>
</comment>
<name>A0A398BGB2_9BACI</name>
<dbReference type="Pfam" id="PF12438">
    <property type="entry name" value="DUF3679"/>
    <property type="match status" value="1"/>
</dbReference>
<gene>
    <name evidence="1" type="ORF">D1953_02670</name>
</gene>
<keyword evidence="2" id="KW-1185">Reference proteome</keyword>
<evidence type="ECO:0000313" key="1">
    <source>
        <dbReference type="EMBL" id="RID89479.1"/>
    </source>
</evidence>
<proteinExistence type="predicted"/>
<protein>
    <submittedName>
        <fullName evidence="1">DUF3679 domain-containing protein</fullName>
    </submittedName>
</protein>
<accession>A0A398BGB2</accession>
<dbReference type="RefSeq" id="WP_119115587.1">
    <property type="nucleotide sequence ID" value="NZ_QWVS01000002.1"/>
</dbReference>
<evidence type="ECO:0000313" key="2">
    <source>
        <dbReference type="Proteomes" id="UP000266016"/>
    </source>
</evidence>
<organism evidence="1 2">
    <name type="scientific">Peribacillus asahii</name>
    <dbReference type="NCBI Taxonomy" id="228899"/>
    <lineage>
        <taxon>Bacteria</taxon>
        <taxon>Bacillati</taxon>
        <taxon>Bacillota</taxon>
        <taxon>Bacilli</taxon>
        <taxon>Bacillales</taxon>
        <taxon>Bacillaceae</taxon>
        <taxon>Peribacillus</taxon>
    </lineage>
</organism>
<dbReference type="Proteomes" id="UP000266016">
    <property type="component" value="Unassembled WGS sequence"/>
</dbReference>
<dbReference type="InterPro" id="IPR020534">
    <property type="entry name" value="Uncharacterised_YqxA"/>
</dbReference>
<dbReference type="EMBL" id="QWVS01000002">
    <property type="protein sequence ID" value="RID89479.1"/>
    <property type="molecule type" value="Genomic_DNA"/>
</dbReference>
<dbReference type="AlphaFoldDB" id="A0A398BGB2"/>